<dbReference type="HAMAP" id="MF_02071">
    <property type="entry name" value="RlpA"/>
    <property type="match status" value="1"/>
</dbReference>
<dbReference type="EC" id="4.2.2.-" evidence="4"/>
<dbReference type="Proteomes" id="UP000239204">
    <property type="component" value="Unassembled WGS sequence"/>
</dbReference>
<dbReference type="SUPFAM" id="SSF110997">
    <property type="entry name" value="Sporulation related repeat"/>
    <property type="match status" value="1"/>
</dbReference>
<keyword evidence="2 4" id="KW-0456">Lyase</keyword>
<comment type="similarity">
    <text evidence="4 5">Belongs to the RlpA family.</text>
</comment>
<dbReference type="PANTHER" id="PTHR34183:SF1">
    <property type="entry name" value="ENDOLYTIC PEPTIDOGLYCAN TRANSGLYCOSYLASE RLPA"/>
    <property type="match status" value="1"/>
</dbReference>
<gene>
    <name evidence="4" type="primary">rlpA</name>
    <name evidence="7" type="ORF">XarjCFBP7645_18175</name>
</gene>
<dbReference type="GO" id="GO:0000270">
    <property type="term" value="P:peptidoglycan metabolic process"/>
    <property type="evidence" value="ECO:0007669"/>
    <property type="project" value="UniProtKB-UniRule"/>
</dbReference>
<reference evidence="7 8" key="1">
    <citation type="submission" date="2016-08" db="EMBL/GenBank/DDBJ databases">
        <title>Evolution of the type three secretion system and type three effector repertoires in Xanthomonas.</title>
        <authorList>
            <person name="Merda D."/>
            <person name="Briand M."/>
            <person name="Bosis E."/>
            <person name="Rousseau C."/>
            <person name="Portier P."/>
            <person name="Jacques M.-A."/>
            <person name="Fischer-Le Saux M."/>
        </authorList>
    </citation>
    <scope>NUCLEOTIDE SEQUENCE [LARGE SCALE GENOMIC DNA]</scope>
    <source>
        <strain evidence="7 8">CFBP 7645</strain>
    </source>
</reference>
<dbReference type="AlphaFoldDB" id="A0A2S7AB88"/>
<accession>A0A2S7AB88</accession>
<keyword evidence="1 4" id="KW-0732">Signal</keyword>
<dbReference type="InterPro" id="IPR007730">
    <property type="entry name" value="SPOR-like_dom"/>
</dbReference>
<dbReference type="NCBIfam" id="TIGR00413">
    <property type="entry name" value="rlpA"/>
    <property type="match status" value="1"/>
</dbReference>
<sequence precursor="true">MNSTTGPKWLIPMALMLGLAACSSAPKKTAGTGGSGAIKGVKVDGKGPAYVATGCPSTSPYAAAKEDPSTRGDYTAGGLYKPGVKDTTPDHVPNVACIPEPLVTNEPHSAVGNRSPYEVLGKRYVVMDSPGDYVERGTASYYGSKFHGRLTSNKEVYDMYAFTAAHKTLPLPSFALVTNTDTGDSVVVRVNDRGPFHDGRVIDLSYAAAVKLGITGKGTGNVEVRGLTEADNGNLLAKRRSGSVPASTAVAAVRPAASASQIDGLVQRLPTRTVPAAAPRTVAASAAAPVAAAVAGSAGAAAVPAGERWRYRVADSRQPGNADNFDAWMKSQGVRVATGKPAAAAPRPASAAPVAVAPAAPVAVAAIKPADSAPARPLRSEPAPVKAPSVAEAALGDILLQVASFASRENANRALSQLASAGIAGASVSDIVSGGRTLWRLRVNARDHANASEIAQRIAGLGFGRPQIVAN</sequence>
<dbReference type="PROSITE" id="PS51724">
    <property type="entry name" value="SPOR"/>
    <property type="match status" value="1"/>
</dbReference>
<comment type="function">
    <text evidence="4">Lytic transglycosylase with a strong preference for naked glycan strands that lack stem peptides.</text>
</comment>
<dbReference type="InterPro" id="IPR036908">
    <property type="entry name" value="RlpA-like_sf"/>
</dbReference>
<feature type="chain" id="PRO_5015791493" description="Endolytic peptidoglycan transglycosylase RlpA" evidence="4">
    <location>
        <begin position="25"/>
        <end position="471"/>
    </location>
</feature>
<protein>
    <recommendedName>
        <fullName evidence="4">Endolytic peptidoglycan transglycosylase RlpA</fullName>
        <ecNumber evidence="4">4.2.2.-</ecNumber>
    </recommendedName>
</protein>
<dbReference type="Gene3D" id="2.40.40.10">
    <property type="entry name" value="RlpA-like domain"/>
    <property type="match status" value="1"/>
</dbReference>
<dbReference type="SUPFAM" id="SSF50685">
    <property type="entry name" value="Barwin-like endoglucanases"/>
    <property type="match status" value="1"/>
</dbReference>
<evidence type="ECO:0000256" key="3">
    <source>
        <dbReference type="ARBA" id="ARBA00023316"/>
    </source>
</evidence>
<dbReference type="Pfam" id="PF05036">
    <property type="entry name" value="SPOR"/>
    <property type="match status" value="1"/>
</dbReference>
<dbReference type="InterPro" id="IPR034718">
    <property type="entry name" value="RlpA"/>
</dbReference>
<dbReference type="GO" id="GO:0009279">
    <property type="term" value="C:cell outer membrane"/>
    <property type="evidence" value="ECO:0007669"/>
    <property type="project" value="TreeGrafter"/>
</dbReference>
<dbReference type="EMBL" id="MIGY01000003">
    <property type="protein sequence ID" value="PPU06436.1"/>
    <property type="molecule type" value="Genomic_DNA"/>
</dbReference>
<dbReference type="InterPro" id="IPR012997">
    <property type="entry name" value="RplA"/>
</dbReference>
<evidence type="ECO:0000256" key="5">
    <source>
        <dbReference type="RuleBase" id="RU003495"/>
    </source>
</evidence>
<dbReference type="FunFam" id="2.40.40.10:FF:000003">
    <property type="entry name" value="Endolytic peptidoglycan transglycosylase RlpA"/>
    <property type="match status" value="1"/>
</dbReference>
<dbReference type="CDD" id="cd22268">
    <property type="entry name" value="DPBB_RlpA-like"/>
    <property type="match status" value="1"/>
</dbReference>
<dbReference type="RefSeq" id="WP_104538585.1">
    <property type="nucleotide sequence ID" value="NZ_MIGY01000003.1"/>
</dbReference>
<evidence type="ECO:0000313" key="7">
    <source>
        <dbReference type="EMBL" id="PPU06436.1"/>
    </source>
</evidence>
<dbReference type="InterPro" id="IPR009009">
    <property type="entry name" value="RlpA-like_DPBB"/>
</dbReference>
<comment type="caution">
    <text evidence="7">The sequence shown here is derived from an EMBL/GenBank/DDBJ whole genome shotgun (WGS) entry which is preliminary data.</text>
</comment>
<dbReference type="Gene3D" id="3.30.70.1070">
    <property type="entry name" value="Sporulation related repeat"/>
    <property type="match status" value="1"/>
</dbReference>
<feature type="domain" description="SPOR" evidence="6">
    <location>
        <begin position="392"/>
        <end position="471"/>
    </location>
</feature>
<dbReference type="GO" id="GO:0071555">
    <property type="term" value="P:cell wall organization"/>
    <property type="evidence" value="ECO:0007669"/>
    <property type="project" value="UniProtKB-KW"/>
</dbReference>
<dbReference type="GO" id="GO:0042834">
    <property type="term" value="F:peptidoglycan binding"/>
    <property type="evidence" value="ECO:0007669"/>
    <property type="project" value="InterPro"/>
</dbReference>
<name>A0A2S7AB88_9XANT</name>
<dbReference type="InterPro" id="IPR036680">
    <property type="entry name" value="SPOR-like_sf"/>
</dbReference>
<dbReference type="Pfam" id="PF03330">
    <property type="entry name" value="DPBB_1"/>
    <property type="match status" value="1"/>
</dbReference>
<evidence type="ECO:0000256" key="2">
    <source>
        <dbReference type="ARBA" id="ARBA00023239"/>
    </source>
</evidence>
<evidence type="ECO:0000256" key="1">
    <source>
        <dbReference type="ARBA" id="ARBA00022729"/>
    </source>
</evidence>
<evidence type="ECO:0000256" key="4">
    <source>
        <dbReference type="HAMAP-Rule" id="MF_02071"/>
    </source>
</evidence>
<dbReference type="FunFam" id="3.30.70.1070:FF:000005">
    <property type="entry name" value="Endolytic peptidoglycan transglycosylase RlpA"/>
    <property type="match status" value="1"/>
</dbReference>
<organism evidence="7 8">
    <name type="scientific">Xanthomonas arboricola</name>
    <dbReference type="NCBI Taxonomy" id="56448"/>
    <lineage>
        <taxon>Bacteria</taxon>
        <taxon>Pseudomonadati</taxon>
        <taxon>Pseudomonadota</taxon>
        <taxon>Gammaproteobacteria</taxon>
        <taxon>Lysobacterales</taxon>
        <taxon>Lysobacteraceae</taxon>
        <taxon>Xanthomonas</taxon>
    </lineage>
</organism>
<dbReference type="GO" id="GO:0008932">
    <property type="term" value="F:lytic endotransglycosylase activity"/>
    <property type="evidence" value="ECO:0007669"/>
    <property type="project" value="UniProtKB-UniRule"/>
</dbReference>
<evidence type="ECO:0000259" key="6">
    <source>
        <dbReference type="PROSITE" id="PS51724"/>
    </source>
</evidence>
<proteinExistence type="inferred from homology"/>
<feature type="signal peptide" evidence="4">
    <location>
        <begin position="1"/>
        <end position="24"/>
    </location>
</feature>
<keyword evidence="3 4" id="KW-0961">Cell wall biogenesis/degradation</keyword>
<dbReference type="PANTHER" id="PTHR34183">
    <property type="entry name" value="ENDOLYTIC PEPTIDOGLYCAN TRANSGLYCOSYLASE RLPA"/>
    <property type="match status" value="1"/>
</dbReference>
<evidence type="ECO:0000313" key="8">
    <source>
        <dbReference type="Proteomes" id="UP000239204"/>
    </source>
</evidence>